<gene>
    <name evidence="8" type="ORF">ABUW04_18215</name>
</gene>
<feature type="transmembrane region" description="Helical" evidence="6">
    <location>
        <begin position="20"/>
        <end position="39"/>
    </location>
</feature>
<feature type="transmembrane region" description="Helical" evidence="6">
    <location>
        <begin position="241"/>
        <end position="267"/>
    </location>
</feature>
<keyword evidence="4 6" id="KW-1133">Transmembrane helix</keyword>
<feature type="transmembrane region" description="Helical" evidence="6">
    <location>
        <begin position="638"/>
        <end position="660"/>
    </location>
</feature>
<keyword evidence="9" id="KW-1185">Reference proteome</keyword>
<dbReference type="EMBL" id="JBEUKS010000006">
    <property type="protein sequence ID" value="MFC1440191.1"/>
    <property type="molecule type" value="Genomic_DNA"/>
</dbReference>
<dbReference type="Pfam" id="PF02687">
    <property type="entry name" value="FtsX"/>
    <property type="match status" value="2"/>
</dbReference>
<dbReference type="Proteomes" id="UP001592581">
    <property type="component" value="Unassembled WGS sequence"/>
</dbReference>
<dbReference type="InterPro" id="IPR003838">
    <property type="entry name" value="ABC3_permease_C"/>
</dbReference>
<reference evidence="8 9" key="1">
    <citation type="submission" date="2024-06" db="EMBL/GenBank/DDBJ databases">
        <authorList>
            <person name="Lee S.D."/>
        </authorList>
    </citation>
    <scope>NUCLEOTIDE SEQUENCE [LARGE SCALE GENOMIC DNA]</scope>
    <source>
        <strain evidence="8 9">N1-10</strain>
    </source>
</reference>
<evidence type="ECO:0000259" key="7">
    <source>
        <dbReference type="Pfam" id="PF02687"/>
    </source>
</evidence>
<evidence type="ECO:0000256" key="6">
    <source>
        <dbReference type="SAM" id="Phobius"/>
    </source>
</evidence>
<protein>
    <submittedName>
        <fullName evidence="8">FtsX-like permease family protein</fullName>
    </submittedName>
</protein>
<feature type="transmembrane region" description="Helical" evidence="6">
    <location>
        <begin position="293"/>
        <end position="312"/>
    </location>
</feature>
<evidence type="ECO:0000256" key="1">
    <source>
        <dbReference type="ARBA" id="ARBA00004651"/>
    </source>
</evidence>
<evidence type="ECO:0000313" key="9">
    <source>
        <dbReference type="Proteomes" id="UP001592581"/>
    </source>
</evidence>
<comment type="subcellular location">
    <subcellularLocation>
        <location evidence="1">Cell membrane</location>
        <topology evidence="1">Multi-pass membrane protein</topology>
    </subcellularLocation>
</comment>
<feature type="transmembrane region" description="Helical" evidence="6">
    <location>
        <begin position="726"/>
        <end position="749"/>
    </location>
</feature>
<feature type="domain" description="ABC3 transporter permease C-terminal" evidence="7">
    <location>
        <begin position="202"/>
        <end position="316"/>
    </location>
</feature>
<evidence type="ECO:0000256" key="5">
    <source>
        <dbReference type="ARBA" id="ARBA00023136"/>
    </source>
</evidence>
<keyword evidence="5 6" id="KW-0472">Membrane</keyword>
<proteinExistence type="predicted"/>
<feature type="transmembrane region" description="Helical" evidence="6">
    <location>
        <begin position="419"/>
        <end position="441"/>
    </location>
</feature>
<feature type="transmembrane region" description="Helical" evidence="6">
    <location>
        <begin position="196"/>
        <end position="220"/>
    </location>
</feature>
<keyword evidence="2" id="KW-1003">Cell membrane</keyword>
<feature type="domain" description="ABC3 transporter permease C-terminal" evidence="7">
    <location>
        <begin position="639"/>
        <end position="751"/>
    </location>
</feature>
<dbReference type="RefSeq" id="WP_380565743.1">
    <property type="nucleotide sequence ID" value="NZ_JBEUKS010000006.1"/>
</dbReference>
<evidence type="ECO:0000313" key="8">
    <source>
        <dbReference type="EMBL" id="MFC1440191.1"/>
    </source>
</evidence>
<feature type="transmembrane region" description="Helical" evidence="6">
    <location>
        <begin position="333"/>
        <end position="355"/>
    </location>
</feature>
<accession>A0ABV6XPL8</accession>
<evidence type="ECO:0000256" key="4">
    <source>
        <dbReference type="ARBA" id="ARBA00022989"/>
    </source>
</evidence>
<name>A0ABV6XPL8_9ACTN</name>
<keyword evidence="3 6" id="KW-0812">Transmembrane</keyword>
<feature type="transmembrane region" description="Helical" evidence="6">
    <location>
        <begin position="375"/>
        <end position="398"/>
    </location>
</feature>
<sequence length="761" mass="78003">MFRLGLRLSLQGGREALVRLATIVAAVALGVAVVLSILADYNGYQTLLDRPCWECTHGTPLNAGQSAGTALPGTGALWNLSDDYFRGRTIERLDVAALGSAEPVVPGLQQLPAAGQFVVSPALAALLRSVPADQLGDRFPGTQAGLVGDAALSGPDELVVVIGHTPAQLAADSGTEYVTRVSNAHSDISTSNVYKYGFGLGSIAVMFPLLILISTATRLAAARREERYAAMRLVGATPRQINVIASVDSALGALLGTLLGIAVFQLLRTPVDDLAVTGSRFFPAVVDPSAADYAAVVLVVPLASALAALWSLRRVRISPLGTSRRATPPPPGAWRLAPLLLGLVIYVGPLAVLGFQNKSTSGPSSSALALAELGVLLIMVGLILSGSWLTMQVARVVARFVKGPASLLAARRLADNPKAAFRAVSGLVLAVLVGTAIGGLVPSVVAGQNAGSAGSLTHVLQAGFATGTQDHTKDRTTSTAGLPPQTAAALLGRLRSFPGVSVVPIYSDAGGAGGGGGRGAQIAACADLAAVSAIGRCAPGAQDVKAQFSALFDDNLLSLERQLPLVTAASTTGSIDLSALDLQTVLVRVDNAGTLEQIRTLLSTYLSANGVTQPPQTFGEVGDARAGELRAAERVIEVLVGLTVLVAGCSLAVSVGGSLVERRRPFTLLRLSGTPTPTLYRVVVLESMLPLLTATVVAALIGFGTSLPLVLALVPQRAHLAPPDGTYFALMGVGLLASVAAILTALPLLGRMTAPSNAQFE</sequence>
<feature type="transmembrane region" description="Helical" evidence="6">
    <location>
        <begin position="689"/>
        <end position="714"/>
    </location>
</feature>
<evidence type="ECO:0000256" key="3">
    <source>
        <dbReference type="ARBA" id="ARBA00022692"/>
    </source>
</evidence>
<evidence type="ECO:0000256" key="2">
    <source>
        <dbReference type="ARBA" id="ARBA00022475"/>
    </source>
</evidence>
<comment type="caution">
    <text evidence="8">The sequence shown here is derived from an EMBL/GenBank/DDBJ whole genome shotgun (WGS) entry which is preliminary data.</text>
</comment>
<organism evidence="8 9">
    <name type="scientific">Streptacidiphilus jeojiensis</name>
    <dbReference type="NCBI Taxonomy" id="3229225"/>
    <lineage>
        <taxon>Bacteria</taxon>
        <taxon>Bacillati</taxon>
        <taxon>Actinomycetota</taxon>
        <taxon>Actinomycetes</taxon>
        <taxon>Kitasatosporales</taxon>
        <taxon>Streptomycetaceae</taxon>
        <taxon>Streptacidiphilus</taxon>
    </lineage>
</organism>